<dbReference type="EMBL" id="FOQO01000001">
    <property type="protein sequence ID" value="SFH80229.1"/>
    <property type="molecule type" value="Genomic_DNA"/>
</dbReference>
<evidence type="ECO:0000313" key="8">
    <source>
        <dbReference type="EMBL" id="SFH80229.1"/>
    </source>
</evidence>
<accession>A0A1I3D124</accession>
<dbReference type="Proteomes" id="UP000198670">
    <property type="component" value="Unassembled WGS sequence"/>
</dbReference>
<evidence type="ECO:0000256" key="3">
    <source>
        <dbReference type="ARBA" id="ARBA00022692"/>
    </source>
</evidence>
<dbReference type="OrthoDB" id="1121311at2"/>
<evidence type="ECO:0000256" key="2">
    <source>
        <dbReference type="ARBA" id="ARBA00022475"/>
    </source>
</evidence>
<dbReference type="PANTHER" id="PTHR40077">
    <property type="entry name" value="MEMBRANE PROTEIN-RELATED"/>
    <property type="match status" value="1"/>
</dbReference>
<keyword evidence="9" id="KW-1185">Reference proteome</keyword>
<feature type="transmembrane region" description="Helical" evidence="6">
    <location>
        <begin position="12"/>
        <end position="31"/>
    </location>
</feature>
<dbReference type="NCBIfam" id="TIGR03954">
    <property type="entry name" value="integ_memb_HG"/>
    <property type="match status" value="1"/>
</dbReference>
<keyword evidence="5 6" id="KW-0472">Membrane</keyword>
<reference evidence="8 9" key="1">
    <citation type="submission" date="2016-10" db="EMBL/GenBank/DDBJ databases">
        <authorList>
            <person name="de Groot N.N."/>
        </authorList>
    </citation>
    <scope>NUCLEOTIDE SEQUENCE [LARGE SCALE GENOMIC DNA]</scope>
    <source>
        <strain evidence="8 9">RK1</strain>
    </source>
</reference>
<dbReference type="InterPro" id="IPR023845">
    <property type="entry name" value="DUF3817_TM"/>
</dbReference>
<dbReference type="GO" id="GO:0005886">
    <property type="term" value="C:plasma membrane"/>
    <property type="evidence" value="ECO:0007669"/>
    <property type="project" value="UniProtKB-SubCell"/>
</dbReference>
<comment type="subcellular location">
    <subcellularLocation>
        <location evidence="1">Cell membrane</location>
        <topology evidence="1">Multi-pass membrane protein</topology>
    </subcellularLocation>
</comment>
<evidence type="ECO:0000256" key="6">
    <source>
        <dbReference type="SAM" id="Phobius"/>
    </source>
</evidence>
<dbReference type="PANTHER" id="PTHR40077:SF1">
    <property type="entry name" value="MEMBRANE PROTEIN"/>
    <property type="match status" value="1"/>
</dbReference>
<dbReference type="AlphaFoldDB" id="A0A1I3D124"/>
<evidence type="ECO:0000256" key="1">
    <source>
        <dbReference type="ARBA" id="ARBA00004651"/>
    </source>
</evidence>
<dbReference type="RefSeq" id="WP_090623014.1">
    <property type="nucleotide sequence ID" value="NZ_FOQO01000001.1"/>
</dbReference>
<gene>
    <name evidence="8" type="ORF">SAMN05444682_101265</name>
</gene>
<feature type="transmembrane region" description="Helical" evidence="6">
    <location>
        <begin position="73"/>
        <end position="92"/>
    </location>
</feature>
<evidence type="ECO:0000259" key="7">
    <source>
        <dbReference type="Pfam" id="PF12823"/>
    </source>
</evidence>
<protein>
    <submittedName>
        <fullName evidence="8">Integral membrane protein</fullName>
    </submittedName>
</protein>
<dbReference type="STRING" id="1477437.SAMN05444682_101265"/>
<feature type="transmembrane region" description="Helical" evidence="6">
    <location>
        <begin position="46"/>
        <end position="66"/>
    </location>
</feature>
<proteinExistence type="predicted"/>
<dbReference type="Pfam" id="PF12823">
    <property type="entry name" value="DUF3817"/>
    <property type="match status" value="1"/>
</dbReference>
<name>A0A1I3D124_9SPHI</name>
<keyword evidence="4 6" id="KW-1133">Transmembrane helix</keyword>
<evidence type="ECO:0000256" key="5">
    <source>
        <dbReference type="ARBA" id="ARBA00023136"/>
    </source>
</evidence>
<keyword evidence="3 6" id="KW-0812">Transmembrane</keyword>
<keyword evidence="2" id="KW-1003">Cell membrane</keyword>
<evidence type="ECO:0000313" key="9">
    <source>
        <dbReference type="Proteomes" id="UP000198670"/>
    </source>
</evidence>
<sequence length="102" mass="11927">MSANNKVLDWFRNVALIEGISMVVLVTFSVLKRTTDFEWATLGVKYVGWAHGILFIAYVYLLWMCVAKYKWKFGRAVVFFLASLIPFAPFFVERKLRHEEQS</sequence>
<organism evidence="8 9">
    <name type="scientific">Parapedobacter indicus</name>
    <dbReference type="NCBI Taxonomy" id="1477437"/>
    <lineage>
        <taxon>Bacteria</taxon>
        <taxon>Pseudomonadati</taxon>
        <taxon>Bacteroidota</taxon>
        <taxon>Sphingobacteriia</taxon>
        <taxon>Sphingobacteriales</taxon>
        <taxon>Sphingobacteriaceae</taxon>
        <taxon>Parapedobacter</taxon>
    </lineage>
</organism>
<feature type="domain" description="DUF3817" evidence="7">
    <location>
        <begin position="9"/>
        <end position="97"/>
    </location>
</feature>
<evidence type="ECO:0000256" key="4">
    <source>
        <dbReference type="ARBA" id="ARBA00022989"/>
    </source>
</evidence>